<accession>A0A0K0D159</accession>
<dbReference type="SUPFAM" id="SSF48726">
    <property type="entry name" value="Immunoglobulin"/>
    <property type="match status" value="1"/>
</dbReference>
<dbReference type="Gene3D" id="2.60.40.10">
    <property type="entry name" value="Immunoglobulins"/>
    <property type="match status" value="1"/>
</dbReference>
<dbReference type="InterPro" id="IPR013098">
    <property type="entry name" value="Ig_I-set"/>
</dbReference>
<keyword evidence="2" id="KW-1185">Reference proteome</keyword>
<dbReference type="Pfam" id="PF07679">
    <property type="entry name" value="I-set"/>
    <property type="match status" value="1"/>
</dbReference>
<evidence type="ECO:0000259" key="1">
    <source>
        <dbReference type="Pfam" id="PF07679"/>
    </source>
</evidence>
<dbReference type="AlphaFoldDB" id="A0A0K0D159"/>
<feature type="domain" description="Immunoglobulin I-set" evidence="1">
    <location>
        <begin position="3"/>
        <end position="38"/>
    </location>
</feature>
<reference evidence="2" key="1">
    <citation type="submission" date="2012-09" db="EMBL/GenBank/DDBJ databases">
        <authorList>
            <person name="Martin A.A."/>
        </authorList>
    </citation>
    <scope>NUCLEOTIDE SEQUENCE</scope>
</reference>
<evidence type="ECO:0000313" key="2">
    <source>
        <dbReference type="Proteomes" id="UP000035642"/>
    </source>
</evidence>
<organism evidence="2 3">
    <name type="scientific">Angiostrongylus cantonensis</name>
    <name type="common">Rat lungworm</name>
    <dbReference type="NCBI Taxonomy" id="6313"/>
    <lineage>
        <taxon>Eukaryota</taxon>
        <taxon>Metazoa</taxon>
        <taxon>Ecdysozoa</taxon>
        <taxon>Nematoda</taxon>
        <taxon>Chromadorea</taxon>
        <taxon>Rhabditida</taxon>
        <taxon>Rhabditina</taxon>
        <taxon>Rhabditomorpha</taxon>
        <taxon>Strongyloidea</taxon>
        <taxon>Metastrongylidae</taxon>
        <taxon>Angiostrongylus</taxon>
    </lineage>
</organism>
<dbReference type="Proteomes" id="UP000035642">
    <property type="component" value="Unassembled WGS sequence"/>
</dbReference>
<reference evidence="3" key="2">
    <citation type="submission" date="2017-02" db="UniProtKB">
        <authorList>
            <consortium name="WormBaseParasite"/>
        </authorList>
    </citation>
    <scope>IDENTIFICATION</scope>
</reference>
<dbReference type="InterPro" id="IPR013783">
    <property type="entry name" value="Ig-like_fold"/>
</dbReference>
<sequence>MGKTVMNILSTRLKDEGKYKCVATNSAGTATQMIHLFVGGRISFCC</sequence>
<proteinExistence type="predicted"/>
<protein>
    <submittedName>
        <fullName evidence="3">I-set domain-containing protein</fullName>
    </submittedName>
</protein>
<dbReference type="WBParaSite" id="ACAC_0000380401-mRNA-1">
    <property type="protein sequence ID" value="ACAC_0000380401-mRNA-1"/>
    <property type="gene ID" value="ACAC_0000380401"/>
</dbReference>
<dbReference type="InterPro" id="IPR036179">
    <property type="entry name" value="Ig-like_dom_sf"/>
</dbReference>
<evidence type="ECO:0000313" key="3">
    <source>
        <dbReference type="WBParaSite" id="ACAC_0000380401-mRNA-1"/>
    </source>
</evidence>
<name>A0A0K0D159_ANGCA</name>